<dbReference type="PRINTS" id="PR01035">
    <property type="entry name" value="TCRTETA"/>
</dbReference>
<proteinExistence type="predicted"/>
<dbReference type="InterPro" id="IPR011701">
    <property type="entry name" value="MFS"/>
</dbReference>
<dbReference type="InterPro" id="IPR020846">
    <property type="entry name" value="MFS_dom"/>
</dbReference>
<feature type="transmembrane region" description="Helical" evidence="6">
    <location>
        <begin position="352"/>
        <end position="373"/>
    </location>
</feature>
<evidence type="ECO:0000256" key="6">
    <source>
        <dbReference type="SAM" id="Phobius"/>
    </source>
</evidence>
<dbReference type="Proteomes" id="UP000242287">
    <property type="component" value="Unassembled WGS sequence"/>
</dbReference>
<protein>
    <recommendedName>
        <fullName evidence="7">Major facilitator superfamily (MFS) profile domain-containing protein</fullName>
    </recommendedName>
</protein>
<keyword evidence="5 6" id="KW-0472">Membrane</keyword>
<feature type="transmembrane region" description="Helical" evidence="6">
    <location>
        <begin position="66"/>
        <end position="88"/>
    </location>
</feature>
<dbReference type="PANTHER" id="PTHR23504">
    <property type="entry name" value="MAJOR FACILITATOR SUPERFAMILY DOMAIN-CONTAINING PROTEIN 10"/>
    <property type="match status" value="1"/>
</dbReference>
<dbReference type="Pfam" id="PF07690">
    <property type="entry name" value="MFS_1"/>
    <property type="match status" value="2"/>
</dbReference>
<dbReference type="EMBL" id="KZ301992">
    <property type="protein sequence ID" value="PFH51063.1"/>
    <property type="molecule type" value="Genomic_DNA"/>
</dbReference>
<dbReference type="SUPFAM" id="SSF103473">
    <property type="entry name" value="MFS general substrate transporter"/>
    <property type="match status" value="1"/>
</dbReference>
<feature type="transmembrane region" description="Helical" evidence="6">
    <location>
        <begin position="157"/>
        <end position="180"/>
    </location>
</feature>
<dbReference type="PROSITE" id="PS50850">
    <property type="entry name" value="MFS"/>
    <property type="match status" value="1"/>
</dbReference>
<evidence type="ECO:0000313" key="8">
    <source>
        <dbReference type="EMBL" id="PFH51063.1"/>
    </source>
</evidence>
<comment type="subcellular location">
    <subcellularLocation>
        <location evidence="1">Membrane</location>
        <topology evidence="1">Multi-pass membrane protein</topology>
    </subcellularLocation>
</comment>
<organism evidence="8 9">
    <name type="scientific">Amanita thiersii Skay4041</name>
    <dbReference type="NCBI Taxonomy" id="703135"/>
    <lineage>
        <taxon>Eukaryota</taxon>
        <taxon>Fungi</taxon>
        <taxon>Dikarya</taxon>
        <taxon>Basidiomycota</taxon>
        <taxon>Agaricomycotina</taxon>
        <taxon>Agaricomycetes</taxon>
        <taxon>Agaricomycetidae</taxon>
        <taxon>Agaricales</taxon>
        <taxon>Pluteineae</taxon>
        <taxon>Amanitaceae</taxon>
        <taxon>Amanita</taxon>
    </lineage>
</organism>
<keyword evidence="4 6" id="KW-1133">Transmembrane helix</keyword>
<dbReference type="OrthoDB" id="419616at2759"/>
<keyword evidence="3 6" id="KW-0812">Transmembrane</keyword>
<dbReference type="CDD" id="cd17330">
    <property type="entry name" value="MFS_SLC46_TetA_like"/>
    <property type="match status" value="1"/>
</dbReference>
<feature type="transmembrane region" description="Helical" evidence="6">
    <location>
        <begin position="321"/>
        <end position="340"/>
    </location>
</feature>
<evidence type="ECO:0000256" key="2">
    <source>
        <dbReference type="ARBA" id="ARBA00022448"/>
    </source>
</evidence>
<gene>
    <name evidence="8" type="ORF">AMATHDRAFT_59741</name>
</gene>
<feature type="transmembrane region" description="Helical" evidence="6">
    <location>
        <begin position="380"/>
        <end position="407"/>
    </location>
</feature>
<dbReference type="GO" id="GO:0016020">
    <property type="term" value="C:membrane"/>
    <property type="evidence" value="ECO:0007669"/>
    <property type="project" value="UniProtKB-SubCell"/>
</dbReference>
<name>A0A2A9NTS8_9AGAR</name>
<feature type="domain" description="Major facilitator superfamily (MFS) profile" evidence="7">
    <location>
        <begin position="27"/>
        <end position="480"/>
    </location>
</feature>
<dbReference type="GO" id="GO:0022857">
    <property type="term" value="F:transmembrane transporter activity"/>
    <property type="evidence" value="ECO:0007669"/>
    <property type="project" value="InterPro"/>
</dbReference>
<dbReference type="InterPro" id="IPR001958">
    <property type="entry name" value="Tet-R_TetA/multi-R_MdtG-like"/>
</dbReference>
<keyword evidence="2" id="KW-0813">Transport</keyword>
<keyword evidence="9" id="KW-1185">Reference proteome</keyword>
<feature type="transmembrane region" description="Helical" evidence="6">
    <location>
        <begin position="201"/>
        <end position="223"/>
    </location>
</feature>
<dbReference type="AlphaFoldDB" id="A0A2A9NTS8"/>
<feature type="transmembrane region" description="Helical" evidence="6">
    <location>
        <begin position="100"/>
        <end position="125"/>
    </location>
</feature>
<evidence type="ECO:0000256" key="1">
    <source>
        <dbReference type="ARBA" id="ARBA00004141"/>
    </source>
</evidence>
<accession>A0A2A9NTS8</accession>
<dbReference type="Gene3D" id="1.20.1250.20">
    <property type="entry name" value="MFS general substrate transporter like domains"/>
    <property type="match status" value="1"/>
</dbReference>
<dbReference type="PANTHER" id="PTHR23504:SF15">
    <property type="entry name" value="MAJOR FACILITATOR SUPERFAMILY (MFS) PROFILE DOMAIN-CONTAINING PROTEIN"/>
    <property type="match status" value="1"/>
</dbReference>
<evidence type="ECO:0000313" key="9">
    <source>
        <dbReference type="Proteomes" id="UP000242287"/>
    </source>
</evidence>
<dbReference type="InterPro" id="IPR036259">
    <property type="entry name" value="MFS_trans_sf"/>
</dbReference>
<evidence type="ECO:0000256" key="5">
    <source>
        <dbReference type="ARBA" id="ARBA00023136"/>
    </source>
</evidence>
<evidence type="ECO:0000256" key="4">
    <source>
        <dbReference type="ARBA" id="ARBA00022989"/>
    </source>
</evidence>
<evidence type="ECO:0000259" key="7">
    <source>
        <dbReference type="PROSITE" id="PS50850"/>
    </source>
</evidence>
<evidence type="ECO:0000256" key="3">
    <source>
        <dbReference type="ARBA" id="ARBA00022692"/>
    </source>
</evidence>
<feature type="transmembrane region" description="Helical" evidence="6">
    <location>
        <begin position="456"/>
        <end position="475"/>
    </location>
</feature>
<sequence>MAHRADEETPLLHQTAKKTPTPLPWFQLSILLFLQLAEPLTSQVIHPFAPDLVRSLGITGGNEKKVGYYVGMLQSVFFFTQAFTVLQWSRISDRVGRKPVILTGLAGLSISMYSFGLSTVFWGFLLSRSLCGALNGNVGVIKSTMADLTDSTNIARAYTYIPIAWSIGGAVAPIIGGMLSRPAEQFPGLFGNNQFLKKYPYFLPCAVSASFSATAWLVAFIFLKETVKWPMPISQCLGVRKDKLGSRVRSPSIHRTDSKQQEVSEDEKPLPLRALLVPKVVIAASNYALMSLVDIAFRAIQPVFYSSPIEDGGLGLSPAEIGKIFSIFGILNGVFQLFFASIHDRCGSRKTFIVGMAATLPMLGSFPVINILARAQGCSAAVWSLVGFQVAVSVLTGLSRGAIFIFINNSSPNRASIGATNGLSQMSVSITRAIGPALANALFSLSIDKGYLGGNLVYFVLMSLACVSLYVASLLPRNVGKV</sequence>
<reference evidence="8 9" key="1">
    <citation type="submission" date="2014-02" db="EMBL/GenBank/DDBJ databases">
        <title>Transposable element dynamics among asymbiotic and ectomycorrhizal Amanita fungi.</title>
        <authorList>
            <consortium name="DOE Joint Genome Institute"/>
            <person name="Hess J."/>
            <person name="Skrede I."/>
            <person name="Wolfe B."/>
            <person name="LaButti K."/>
            <person name="Ohm R.A."/>
            <person name="Grigoriev I.V."/>
            <person name="Pringle A."/>
        </authorList>
    </citation>
    <scope>NUCLEOTIDE SEQUENCE [LARGE SCALE GENOMIC DNA]</scope>
    <source>
        <strain evidence="8 9">SKay4041</strain>
    </source>
</reference>